<accession>A0A392Q8V9</accession>
<dbReference type="InterPro" id="IPR016024">
    <property type="entry name" value="ARM-type_fold"/>
</dbReference>
<dbReference type="AlphaFoldDB" id="A0A392Q8V9"/>
<dbReference type="Gene3D" id="1.25.10.10">
    <property type="entry name" value="Leucine-rich Repeat Variant"/>
    <property type="match status" value="1"/>
</dbReference>
<dbReference type="EMBL" id="LXQA010119348">
    <property type="protein sequence ID" value="MCI20332.1"/>
    <property type="molecule type" value="Genomic_DNA"/>
</dbReference>
<dbReference type="PANTHER" id="PTHR45958">
    <property type="entry name" value="RING-TYPE E3 UBIQUITIN TRANSFERASE"/>
    <property type="match status" value="1"/>
</dbReference>
<dbReference type="SUPFAM" id="SSF48371">
    <property type="entry name" value="ARM repeat"/>
    <property type="match status" value="1"/>
</dbReference>
<proteinExistence type="predicted"/>
<keyword evidence="2" id="KW-1185">Reference proteome</keyword>
<organism evidence="1 2">
    <name type="scientific">Trifolium medium</name>
    <dbReference type="NCBI Taxonomy" id="97028"/>
    <lineage>
        <taxon>Eukaryota</taxon>
        <taxon>Viridiplantae</taxon>
        <taxon>Streptophyta</taxon>
        <taxon>Embryophyta</taxon>
        <taxon>Tracheophyta</taxon>
        <taxon>Spermatophyta</taxon>
        <taxon>Magnoliopsida</taxon>
        <taxon>eudicotyledons</taxon>
        <taxon>Gunneridae</taxon>
        <taxon>Pentapetalae</taxon>
        <taxon>rosids</taxon>
        <taxon>fabids</taxon>
        <taxon>Fabales</taxon>
        <taxon>Fabaceae</taxon>
        <taxon>Papilionoideae</taxon>
        <taxon>50 kb inversion clade</taxon>
        <taxon>NPAAA clade</taxon>
        <taxon>Hologalegina</taxon>
        <taxon>IRL clade</taxon>
        <taxon>Trifolieae</taxon>
        <taxon>Trifolium</taxon>
    </lineage>
</organism>
<protein>
    <submittedName>
        <fullName evidence="1">U-box domain-containing protein 44-like</fullName>
    </submittedName>
</protein>
<dbReference type="InterPro" id="IPR052608">
    <property type="entry name" value="U-box_domain_protein"/>
</dbReference>
<dbReference type="InterPro" id="IPR011989">
    <property type="entry name" value="ARM-like"/>
</dbReference>
<feature type="non-terminal residue" evidence="1">
    <location>
        <position position="164"/>
    </location>
</feature>
<dbReference type="PANTHER" id="PTHR45958:SF6">
    <property type="entry name" value="U-BOX DOMAIN-CONTAINING PROTEIN 43"/>
    <property type="match status" value="1"/>
</dbReference>
<sequence length="164" mass="17147">PPETKLSMAGILGELVLDNDVKVLVARTVGSSLINIMKSGNMQSREAALKALNQISSCEPSAKVLIEAGILSPLVNDLFAVGPNLLPTRLKEVSATILASIMNSGEDFDSIPLGSDHQTLVSEDIVHKLLHLISNTGPAIECNLLQVLVGLASSPTTVLSLVSA</sequence>
<dbReference type="Proteomes" id="UP000265520">
    <property type="component" value="Unassembled WGS sequence"/>
</dbReference>
<feature type="non-terminal residue" evidence="1">
    <location>
        <position position="1"/>
    </location>
</feature>
<evidence type="ECO:0000313" key="2">
    <source>
        <dbReference type="Proteomes" id="UP000265520"/>
    </source>
</evidence>
<reference evidence="1 2" key="1">
    <citation type="journal article" date="2018" name="Front. Plant Sci.">
        <title>Red Clover (Trifolium pratense) and Zigzag Clover (T. medium) - A Picture of Genomic Similarities and Differences.</title>
        <authorList>
            <person name="Dluhosova J."/>
            <person name="Istvanek J."/>
            <person name="Nedelnik J."/>
            <person name="Repkova J."/>
        </authorList>
    </citation>
    <scope>NUCLEOTIDE SEQUENCE [LARGE SCALE GENOMIC DNA]</scope>
    <source>
        <strain evidence="2">cv. 10/8</strain>
        <tissue evidence="1">Leaf</tissue>
    </source>
</reference>
<name>A0A392Q8V9_9FABA</name>
<evidence type="ECO:0000313" key="1">
    <source>
        <dbReference type="EMBL" id="MCI20332.1"/>
    </source>
</evidence>
<comment type="caution">
    <text evidence="1">The sequence shown here is derived from an EMBL/GenBank/DDBJ whole genome shotgun (WGS) entry which is preliminary data.</text>
</comment>